<accession>A0A183UET5</accession>
<feature type="domain" description="EGF-like" evidence="2">
    <location>
        <begin position="158"/>
        <end position="169"/>
    </location>
</feature>
<dbReference type="Gene3D" id="2.10.25.10">
    <property type="entry name" value="Laminin"/>
    <property type="match status" value="1"/>
</dbReference>
<dbReference type="InterPro" id="IPR000742">
    <property type="entry name" value="EGF"/>
</dbReference>
<evidence type="ECO:0000313" key="3">
    <source>
        <dbReference type="EMBL" id="VDM38326.1"/>
    </source>
</evidence>
<reference evidence="3 4" key="2">
    <citation type="submission" date="2018-11" db="EMBL/GenBank/DDBJ databases">
        <authorList>
            <consortium name="Pathogen Informatics"/>
        </authorList>
    </citation>
    <scope>NUCLEOTIDE SEQUENCE [LARGE SCALE GENOMIC DNA]</scope>
</reference>
<keyword evidence="1" id="KW-0472">Membrane</keyword>
<name>A0A183UET5_TOXCA</name>
<organism evidence="4 5">
    <name type="scientific">Toxocara canis</name>
    <name type="common">Canine roundworm</name>
    <dbReference type="NCBI Taxonomy" id="6265"/>
    <lineage>
        <taxon>Eukaryota</taxon>
        <taxon>Metazoa</taxon>
        <taxon>Ecdysozoa</taxon>
        <taxon>Nematoda</taxon>
        <taxon>Chromadorea</taxon>
        <taxon>Rhabditida</taxon>
        <taxon>Spirurina</taxon>
        <taxon>Ascaridomorpha</taxon>
        <taxon>Ascaridoidea</taxon>
        <taxon>Toxocaridae</taxon>
        <taxon>Toxocara</taxon>
    </lineage>
</organism>
<feature type="transmembrane region" description="Helical" evidence="1">
    <location>
        <begin position="209"/>
        <end position="229"/>
    </location>
</feature>
<dbReference type="EMBL" id="UYWY01019595">
    <property type="protein sequence ID" value="VDM38326.1"/>
    <property type="molecule type" value="Genomic_DNA"/>
</dbReference>
<evidence type="ECO:0000313" key="4">
    <source>
        <dbReference type="Proteomes" id="UP000050794"/>
    </source>
</evidence>
<reference evidence="5" key="1">
    <citation type="submission" date="2016-06" db="UniProtKB">
        <authorList>
            <consortium name="WormBaseParasite"/>
        </authorList>
    </citation>
    <scope>IDENTIFICATION</scope>
</reference>
<dbReference type="AlphaFoldDB" id="A0A183UET5"/>
<dbReference type="PROSITE" id="PS00022">
    <property type="entry name" value="EGF_1"/>
    <property type="match status" value="1"/>
</dbReference>
<evidence type="ECO:0000256" key="1">
    <source>
        <dbReference type="SAM" id="Phobius"/>
    </source>
</evidence>
<dbReference type="Proteomes" id="UP000050794">
    <property type="component" value="Unassembled WGS sequence"/>
</dbReference>
<sequence length="295" mass="33245">MVVRIVGTVAHYDPTAVANALFHSPVEDVSTIRAVCDAHFHGISVGARYDPDSLFFNRPCICDEGWIGELCEVPTADQVTVTIEVNSETATATASDIFLVHNANTSADVNMGNANTAEHNVLQTYYRCICDDGWQGDYCHEIVCQHGYPDAKNGSQSCVCPARFSGIHCDRCTQNAPKIRPYPDCTIHISTPKARILRQKTDSQIRSRVLITVGACSLLLLLIITMFILHQRRQMKMRKSPYEERRRRELKERQNMLERAAISMEHIIDEERCTKDTVSFHCAVLYLKSIFFFAG</sequence>
<protein>
    <submittedName>
        <fullName evidence="5">EGF-like domain-containing protein</fullName>
    </submittedName>
</protein>
<proteinExistence type="predicted"/>
<keyword evidence="1" id="KW-1133">Transmembrane helix</keyword>
<dbReference type="WBParaSite" id="TCNE_0000700501-mRNA-1">
    <property type="protein sequence ID" value="TCNE_0000700501-mRNA-1"/>
    <property type="gene ID" value="TCNE_0000700501"/>
</dbReference>
<gene>
    <name evidence="3" type="ORF">TCNE_LOCUS7005</name>
</gene>
<keyword evidence="4" id="KW-1185">Reference proteome</keyword>
<evidence type="ECO:0000259" key="2">
    <source>
        <dbReference type="PROSITE" id="PS00022"/>
    </source>
</evidence>
<evidence type="ECO:0000313" key="5">
    <source>
        <dbReference type="WBParaSite" id="TCNE_0000700501-mRNA-1"/>
    </source>
</evidence>
<keyword evidence="1" id="KW-0812">Transmembrane</keyword>